<accession>A0A9P4V3Q1</accession>
<keyword evidence="4" id="KW-1185">Reference proteome</keyword>
<dbReference type="AlphaFoldDB" id="A0A9P4V3Q1"/>
<evidence type="ECO:0000313" key="3">
    <source>
        <dbReference type="EMBL" id="KAF2738747.1"/>
    </source>
</evidence>
<sequence length="164" mass="17191">MRDGPLVAPGGLLARLFLAAVRARLPLVSCLALAAHPSGPLTLRCAALRCCCCCFFTTTIHHRAPLAIARSPPLPPSTHPPAAAPATDRPRPVRSRSHPPSTSRCRLARPSLTTATSDLTSRVSLHAGCIAPSSSPASASPLCPLLQARPLLQALNRDPVSCFM</sequence>
<protein>
    <submittedName>
        <fullName evidence="3">Uncharacterized protein</fullName>
    </submittedName>
</protein>
<organism evidence="3 4">
    <name type="scientific">Polyplosphaeria fusca</name>
    <dbReference type="NCBI Taxonomy" id="682080"/>
    <lineage>
        <taxon>Eukaryota</taxon>
        <taxon>Fungi</taxon>
        <taxon>Dikarya</taxon>
        <taxon>Ascomycota</taxon>
        <taxon>Pezizomycotina</taxon>
        <taxon>Dothideomycetes</taxon>
        <taxon>Pleosporomycetidae</taxon>
        <taxon>Pleosporales</taxon>
        <taxon>Tetraplosphaeriaceae</taxon>
        <taxon>Polyplosphaeria</taxon>
    </lineage>
</organism>
<evidence type="ECO:0000256" key="2">
    <source>
        <dbReference type="SAM" id="SignalP"/>
    </source>
</evidence>
<gene>
    <name evidence="3" type="ORF">EJ04DRAFT_24693</name>
</gene>
<evidence type="ECO:0000256" key="1">
    <source>
        <dbReference type="SAM" id="MobiDB-lite"/>
    </source>
</evidence>
<feature type="signal peptide" evidence="2">
    <location>
        <begin position="1"/>
        <end position="23"/>
    </location>
</feature>
<dbReference type="EMBL" id="ML996107">
    <property type="protein sequence ID" value="KAF2738747.1"/>
    <property type="molecule type" value="Genomic_DNA"/>
</dbReference>
<evidence type="ECO:0000313" key="4">
    <source>
        <dbReference type="Proteomes" id="UP000799444"/>
    </source>
</evidence>
<feature type="chain" id="PRO_5040322874" evidence="2">
    <location>
        <begin position="24"/>
        <end position="164"/>
    </location>
</feature>
<reference evidence="3" key="1">
    <citation type="journal article" date="2020" name="Stud. Mycol.">
        <title>101 Dothideomycetes genomes: a test case for predicting lifestyles and emergence of pathogens.</title>
        <authorList>
            <person name="Haridas S."/>
            <person name="Albert R."/>
            <person name="Binder M."/>
            <person name="Bloem J."/>
            <person name="Labutti K."/>
            <person name="Salamov A."/>
            <person name="Andreopoulos B."/>
            <person name="Baker S."/>
            <person name="Barry K."/>
            <person name="Bills G."/>
            <person name="Bluhm B."/>
            <person name="Cannon C."/>
            <person name="Castanera R."/>
            <person name="Culley D."/>
            <person name="Daum C."/>
            <person name="Ezra D."/>
            <person name="Gonzalez J."/>
            <person name="Henrissat B."/>
            <person name="Kuo A."/>
            <person name="Liang C."/>
            <person name="Lipzen A."/>
            <person name="Lutzoni F."/>
            <person name="Magnuson J."/>
            <person name="Mondo S."/>
            <person name="Nolan M."/>
            <person name="Ohm R."/>
            <person name="Pangilinan J."/>
            <person name="Park H.-J."/>
            <person name="Ramirez L."/>
            <person name="Alfaro M."/>
            <person name="Sun H."/>
            <person name="Tritt A."/>
            <person name="Yoshinaga Y."/>
            <person name="Zwiers L.-H."/>
            <person name="Turgeon B."/>
            <person name="Goodwin S."/>
            <person name="Spatafora J."/>
            <person name="Crous P."/>
            <person name="Grigoriev I."/>
        </authorList>
    </citation>
    <scope>NUCLEOTIDE SEQUENCE</scope>
    <source>
        <strain evidence="3">CBS 125425</strain>
    </source>
</reference>
<proteinExistence type="predicted"/>
<feature type="region of interest" description="Disordered" evidence="1">
    <location>
        <begin position="71"/>
        <end position="107"/>
    </location>
</feature>
<feature type="compositionally biased region" description="Pro residues" evidence="1">
    <location>
        <begin position="72"/>
        <end position="83"/>
    </location>
</feature>
<dbReference type="Proteomes" id="UP000799444">
    <property type="component" value="Unassembled WGS sequence"/>
</dbReference>
<keyword evidence="2" id="KW-0732">Signal</keyword>
<name>A0A9P4V3Q1_9PLEO</name>
<comment type="caution">
    <text evidence="3">The sequence shown here is derived from an EMBL/GenBank/DDBJ whole genome shotgun (WGS) entry which is preliminary data.</text>
</comment>